<dbReference type="RefSeq" id="WP_309861513.1">
    <property type="nucleotide sequence ID" value="NZ_JAVDQG010000001.1"/>
</dbReference>
<name>A0ABU1IHS4_9BACL</name>
<comment type="caution">
    <text evidence="3">The sequence shown here is derived from an EMBL/GenBank/DDBJ whole genome shotgun (WGS) entry which is preliminary data.</text>
</comment>
<dbReference type="SUPFAM" id="SSF53756">
    <property type="entry name" value="UDP-Glycosyltransferase/glycogen phosphorylase"/>
    <property type="match status" value="1"/>
</dbReference>
<dbReference type="EMBL" id="JAVDQG010000001">
    <property type="protein sequence ID" value="MDR6224327.1"/>
    <property type="molecule type" value="Genomic_DNA"/>
</dbReference>
<feature type="domain" description="Glycosyl transferase family 28 C-terminal" evidence="2">
    <location>
        <begin position="188"/>
        <end position="327"/>
    </location>
</feature>
<dbReference type="InterPro" id="IPR020023">
    <property type="entry name" value="PseG"/>
</dbReference>
<proteinExistence type="predicted"/>
<dbReference type="NCBIfam" id="TIGR03590">
    <property type="entry name" value="PseG"/>
    <property type="match status" value="1"/>
</dbReference>
<keyword evidence="3" id="KW-0378">Hydrolase</keyword>
<evidence type="ECO:0000259" key="2">
    <source>
        <dbReference type="Pfam" id="PF04101"/>
    </source>
</evidence>
<dbReference type="Pfam" id="PF04101">
    <property type="entry name" value="Glyco_tran_28_C"/>
    <property type="match status" value="1"/>
</dbReference>
<dbReference type="Proteomes" id="UP001185012">
    <property type="component" value="Unassembled WGS sequence"/>
</dbReference>
<keyword evidence="1" id="KW-0472">Membrane</keyword>
<accession>A0ABU1IHS4</accession>
<evidence type="ECO:0000313" key="4">
    <source>
        <dbReference type="Proteomes" id="UP001185012"/>
    </source>
</evidence>
<dbReference type="EC" id="3.6.1.57" evidence="3"/>
<dbReference type="PANTHER" id="PTHR21015:SF22">
    <property type="entry name" value="GLYCOSYLTRANSFERASE"/>
    <property type="match status" value="1"/>
</dbReference>
<sequence>MYVLIRTDSSTEIGTGHTMRCLTLAESLQKMGASVGFICRDGPGNMNHLVEKRGFTVHRLPPIHFERKRLEWNDSDAEESLAILKKQPAIDWLIVDHYALDWRWEQSMRAYANKIMVIDDLANRRHDCDLLLDQNLHREMQTRYQPWMVRDCRLLTGPRYALLRPQFYVQRQKLKKHDGLVRRIHICFGGSDPTNQTLKALKAVTSLRANQWEVDVVVGRANPYKEEVKRACSHIPGASFFSHVEEMAALMAEADIAIGGGGSSIWERCCLGIPSLIISIADNQTEVSQMCHDQQIIAYLGRQERVTSHQIKLELKRLTEDRKALLALRTRALAAVDGLGATRVCLALSGSNPPVLE</sequence>
<keyword evidence="4" id="KW-1185">Reference proteome</keyword>
<evidence type="ECO:0000313" key="3">
    <source>
        <dbReference type="EMBL" id="MDR6224327.1"/>
    </source>
</evidence>
<dbReference type="GO" id="GO:0016787">
    <property type="term" value="F:hydrolase activity"/>
    <property type="evidence" value="ECO:0007669"/>
    <property type="project" value="UniProtKB-KW"/>
</dbReference>
<evidence type="ECO:0000256" key="1">
    <source>
        <dbReference type="ARBA" id="ARBA00023136"/>
    </source>
</evidence>
<gene>
    <name evidence="3" type="ORF">JOE21_000315</name>
</gene>
<protein>
    <submittedName>
        <fullName evidence="3">UDP-2,4-diacetamido-2,4, 6-trideoxy-beta-L-altropyranose hydrolase</fullName>
        <ecNumber evidence="3">3.6.1.57</ecNumber>
    </submittedName>
</protein>
<dbReference type="PANTHER" id="PTHR21015">
    <property type="entry name" value="UDP-N-ACETYLGLUCOSAMINE--N-ACETYLMURAMYL-(PENTAPEPTIDE) PYROPHOSPHORYL-UNDECAPRENOL N-ACETYLGLUCOSAMINE TRANSFERASE 1"/>
    <property type="match status" value="1"/>
</dbReference>
<dbReference type="Gene3D" id="3.40.50.2000">
    <property type="entry name" value="Glycogen Phosphorylase B"/>
    <property type="match status" value="1"/>
</dbReference>
<dbReference type="Gene3D" id="3.40.50.11190">
    <property type="match status" value="1"/>
</dbReference>
<reference evidence="3 4" key="1">
    <citation type="submission" date="2023-07" db="EMBL/GenBank/DDBJ databases">
        <title>Genomic Encyclopedia of Type Strains, Phase IV (KMG-IV): sequencing the most valuable type-strain genomes for metagenomic binning, comparative biology and taxonomic classification.</title>
        <authorList>
            <person name="Goeker M."/>
        </authorList>
    </citation>
    <scope>NUCLEOTIDE SEQUENCE [LARGE SCALE GENOMIC DNA]</scope>
    <source>
        <strain evidence="3 4">DSM 45903</strain>
    </source>
</reference>
<organism evidence="3 4">
    <name type="scientific">Desmospora profundinema</name>
    <dbReference type="NCBI Taxonomy" id="1571184"/>
    <lineage>
        <taxon>Bacteria</taxon>
        <taxon>Bacillati</taxon>
        <taxon>Bacillota</taxon>
        <taxon>Bacilli</taxon>
        <taxon>Bacillales</taxon>
        <taxon>Thermoactinomycetaceae</taxon>
        <taxon>Desmospora</taxon>
    </lineage>
</organism>
<dbReference type="InterPro" id="IPR007235">
    <property type="entry name" value="Glyco_trans_28_C"/>
</dbReference>